<evidence type="ECO:0000313" key="2">
    <source>
        <dbReference type="Proteomes" id="UP001491310"/>
    </source>
</evidence>
<organism evidence="1 2">
    <name type="scientific">Coccomyxa subellipsoidea</name>
    <dbReference type="NCBI Taxonomy" id="248742"/>
    <lineage>
        <taxon>Eukaryota</taxon>
        <taxon>Viridiplantae</taxon>
        <taxon>Chlorophyta</taxon>
        <taxon>core chlorophytes</taxon>
        <taxon>Trebouxiophyceae</taxon>
        <taxon>Trebouxiophyceae incertae sedis</taxon>
        <taxon>Coccomyxaceae</taxon>
        <taxon>Coccomyxa</taxon>
    </lineage>
</organism>
<dbReference type="EMBL" id="JALJOT010000009">
    <property type="protein sequence ID" value="KAK9907466.1"/>
    <property type="molecule type" value="Genomic_DNA"/>
</dbReference>
<proteinExistence type="predicted"/>
<keyword evidence="2" id="KW-1185">Reference proteome</keyword>
<gene>
    <name evidence="1" type="ORF">WJX75_004153</name>
</gene>
<protein>
    <submittedName>
        <fullName evidence="1">Uncharacterized protein</fullName>
    </submittedName>
</protein>
<sequence length="131" mass="14154">MLALRSNRGTPFGVRAAPSKLPVSSVGLHGLRPCVRYKLQPPATNRKGRDGVPVTDAAQAKERHLSGPNVWDLWPFPWPCSSSGCWPFTHCAGASRRDQVTLTSGLAAFVLAQHPVFRRSQAAVKRSKAAA</sequence>
<name>A0ABR2YLC7_9CHLO</name>
<evidence type="ECO:0000313" key="1">
    <source>
        <dbReference type="EMBL" id="KAK9907466.1"/>
    </source>
</evidence>
<accession>A0ABR2YLC7</accession>
<dbReference type="Proteomes" id="UP001491310">
    <property type="component" value="Unassembled WGS sequence"/>
</dbReference>
<comment type="caution">
    <text evidence="1">The sequence shown here is derived from an EMBL/GenBank/DDBJ whole genome shotgun (WGS) entry which is preliminary data.</text>
</comment>
<reference evidence="1 2" key="1">
    <citation type="journal article" date="2024" name="Nat. Commun.">
        <title>Phylogenomics reveals the evolutionary origins of lichenization in chlorophyte algae.</title>
        <authorList>
            <person name="Puginier C."/>
            <person name="Libourel C."/>
            <person name="Otte J."/>
            <person name="Skaloud P."/>
            <person name="Haon M."/>
            <person name="Grisel S."/>
            <person name="Petersen M."/>
            <person name="Berrin J.G."/>
            <person name="Delaux P.M."/>
            <person name="Dal Grande F."/>
            <person name="Keller J."/>
        </authorList>
    </citation>
    <scope>NUCLEOTIDE SEQUENCE [LARGE SCALE GENOMIC DNA]</scope>
    <source>
        <strain evidence="1 2">SAG 216-7</strain>
    </source>
</reference>